<dbReference type="PANTHER" id="PTHR35089">
    <property type="entry name" value="CHAPERONE PROTEIN SKP"/>
    <property type="match status" value="1"/>
</dbReference>
<feature type="chain" id="PRO_5015614436" evidence="3">
    <location>
        <begin position="22"/>
        <end position="161"/>
    </location>
</feature>
<dbReference type="Proteomes" id="UP000244173">
    <property type="component" value="Chromosome"/>
</dbReference>
<proteinExistence type="inferred from homology"/>
<evidence type="ECO:0000256" key="3">
    <source>
        <dbReference type="SAM" id="SignalP"/>
    </source>
</evidence>
<dbReference type="KEGG" id="maer:DAI18_00355"/>
<evidence type="ECO:0000313" key="5">
    <source>
        <dbReference type="Proteomes" id="UP000244173"/>
    </source>
</evidence>
<dbReference type="STRING" id="1122240.GCA_000620105_00828"/>
<evidence type="ECO:0000313" key="4">
    <source>
        <dbReference type="EMBL" id="AVY92666.1"/>
    </source>
</evidence>
<protein>
    <submittedName>
        <fullName evidence="4">OmpH family outer membrane protein</fullName>
    </submittedName>
</protein>
<comment type="similarity">
    <text evidence="2">Belongs to the skp family.</text>
</comment>
<dbReference type="GO" id="GO:0005829">
    <property type="term" value="C:cytosol"/>
    <property type="evidence" value="ECO:0007669"/>
    <property type="project" value="TreeGrafter"/>
</dbReference>
<reference evidence="4 5" key="1">
    <citation type="submission" date="2018-04" db="EMBL/GenBank/DDBJ databases">
        <title>Denitrifier Microvirgula.</title>
        <authorList>
            <person name="Anderson E."/>
            <person name="Jang J."/>
            <person name="Ishii S."/>
        </authorList>
    </citation>
    <scope>NUCLEOTIDE SEQUENCE [LARGE SCALE GENOMIC DNA]</scope>
    <source>
        <strain evidence="4 5">BE2.4</strain>
    </source>
</reference>
<dbReference type="AlphaFoldDB" id="A0A2U3TGZ4"/>
<keyword evidence="5" id="KW-1185">Reference proteome</keyword>
<dbReference type="GO" id="GO:0051082">
    <property type="term" value="F:unfolded protein binding"/>
    <property type="evidence" value="ECO:0007669"/>
    <property type="project" value="InterPro"/>
</dbReference>
<accession>A0A2U3TGZ4</accession>
<dbReference type="PIRSF" id="PIRSF002094">
    <property type="entry name" value="OMP26_Skp"/>
    <property type="match status" value="1"/>
</dbReference>
<organism evidence="4 5">
    <name type="scientific">Microvirgula aerodenitrificans</name>
    <dbReference type="NCBI Taxonomy" id="57480"/>
    <lineage>
        <taxon>Bacteria</taxon>
        <taxon>Pseudomonadati</taxon>
        <taxon>Pseudomonadota</taxon>
        <taxon>Betaproteobacteria</taxon>
        <taxon>Neisseriales</taxon>
        <taxon>Aquaspirillaceae</taxon>
        <taxon>Microvirgula</taxon>
    </lineage>
</organism>
<dbReference type="RefSeq" id="WP_028498267.1">
    <property type="nucleotide sequence ID" value="NZ_CALFSO010000052.1"/>
</dbReference>
<evidence type="ECO:0000256" key="2">
    <source>
        <dbReference type="PIRNR" id="PIRNR002094"/>
    </source>
</evidence>
<dbReference type="Gene3D" id="3.30.910.20">
    <property type="entry name" value="Skp domain"/>
    <property type="match status" value="1"/>
</dbReference>
<dbReference type="PANTHER" id="PTHR35089:SF1">
    <property type="entry name" value="CHAPERONE PROTEIN SKP"/>
    <property type="match status" value="1"/>
</dbReference>
<gene>
    <name evidence="4" type="ORF">DAI18_00355</name>
</gene>
<dbReference type="EMBL" id="CP028519">
    <property type="protein sequence ID" value="AVY92666.1"/>
    <property type="molecule type" value="Genomic_DNA"/>
</dbReference>
<dbReference type="SMART" id="SM00935">
    <property type="entry name" value="OmpH"/>
    <property type="match status" value="1"/>
</dbReference>
<dbReference type="InterPro" id="IPR024930">
    <property type="entry name" value="Skp_dom_sf"/>
</dbReference>
<dbReference type="Pfam" id="PF03938">
    <property type="entry name" value="OmpH"/>
    <property type="match status" value="1"/>
</dbReference>
<name>A0A2U3TGZ4_9NEIS</name>
<feature type="signal peptide" evidence="3">
    <location>
        <begin position="1"/>
        <end position="21"/>
    </location>
</feature>
<dbReference type="InterPro" id="IPR005632">
    <property type="entry name" value="Chaperone_Skp"/>
</dbReference>
<dbReference type="SUPFAM" id="SSF111384">
    <property type="entry name" value="OmpH-like"/>
    <property type="match status" value="1"/>
</dbReference>
<keyword evidence="1 3" id="KW-0732">Signal</keyword>
<sequence length="161" mass="18348">MNLSRILLPMLALTIAMPALADFKMGYVNIERLYREAAPAVAAQKRLEQEFAGRDGELKQLADKARDLKQTLDKGKLSANDRKSKELDLVSIEREFQQKQGQLRAEFTTRRNEEFASVLDRANQAVLDIAKKEGYDLIVQEAVYVNPKHDLTERILKAMDN</sequence>
<dbReference type="OrthoDB" id="5294628at2"/>
<evidence type="ECO:0000256" key="1">
    <source>
        <dbReference type="ARBA" id="ARBA00022729"/>
    </source>
</evidence>
<dbReference type="GO" id="GO:0050821">
    <property type="term" value="P:protein stabilization"/>
    <property type="evidence" value="ECO:0007669"/>
    <property type="project" value="TreeGrafter"/>
</dbReference>